<dbReference type="Proteomes" id="UP000254134">
    <property type="component" value="Unassembled WGS sequence"/>
</dbReference>
<evidence type="ECO:0000313" key="2">
    <source>
        <dbReference type="EMBL" id="RDI74469.1"/>
    </source>
</evidence>
<comment type="caution">
    <text evidence="2">The sequence shown here is derived from an EMBL/GenBank/DDBJ whole genome shotgun (WGS) entry which is preliminary data.</text>
</comment>
<dbReference type="Pfam" id="PF00753">
    <property type="entry name" value="Lactamase_B"/>
    <property type="match status" value="1"/>
</dbReference>
<protein>
    <submittedName>
        <fullName evidence="2">Metallo-beta-lactamase</fullName>
    </submittedName>
</protein>
<dbReference type="InterPro" id="IPR036866">
    <property type="entry name" value="RibonucZ/Hydroxyglut_hydro"/>
</dbReference>
<evidence type="ECO:0000313" key="3">
    <source>
        <dbReference type="Proteomes" id="UP000254134"/>
    </source>
</evidence>
<dbReference type="CDD" id="cd07726">
    <property type="entry name" value="ST1585-like_MBL-fold"/>
    <property type="match status" value="1"/>
</dbReference>
<dbReference type="AlphaFoldDB" id="A0A7M2YY18"/>
<proteinExistence type="predicted"/>
<name>A0A7M2YY18_9ACTN</name>
<keyword evidence="3" id="KW-1185">Reference proteome</keyword>
<dbReference type="PANTHER" id="PTHR42951">
    <property type="entry name" value="METALLO-BETA-LACTAMASE DOMAIN-CONTAINING"/>
    <property type="match status" value="1"/>
</dbReference>
<dbReference type="Gene3D" id="3.60.15.10">
    <property type="entry name" value="Ribonuclease Z/Hydroxyacylglutathione hydrolase-like"/>
    <property type="match status" value="1"/>
</dbReference>
<organism evidence="2 3">
    <name type="scientific">Gaiella occulta</name>
    <dbReference type="NCBI Taxonomy" id="1002870"/>
    <lineage>
        <taxon>Bacteria</taxon>
        <taxon>Bacillati</taxon>
        <taxon>Actinomycetota</taxon>
        <taxon>Thermoleophilia</taxon>
        <taxon>Gaiellales</taxon>
        <taxon>Gaiellaceae</taxon>
        <taxon>Gaiella</taxon>
    </lineage>
</organism>
<reference evidence="2 3" key="1">
    <citation type="submission" date="2018-07" db="EMBL/GenBank/DDBJ databases">
        <title>High-quality-draft genome sequence of Gaiella occulta.</title>
        <authorList>
            <person name="Severino R."/>
            <person name="Froufe H.J.C."/>
            <person name="Rainey F.A."/>
            <person name="Barroso C."/>
            <person name="Albuquerque L."/>
            <person name="Lobo-Da-Cunha A."/>
            <person name="Da Costa M.S."/>
            <person name="Egas C."/>
        </authorList>
    </citation>
    <scope>NUCLEOTIDE SEQUENCE [LARGE SCALE GENOMIC DNA]</scope>
    <source>
        <strain evidence="2 3">F2-233</strain>
    </source>
</reference>
<dbReference type="PANTHER" id="PTHR42951:SF22">
    <property type="entry name" value="METALLO BETA-LACTAMASE SUPERFAMILY LIPOPROTEIN"/>
    <property type="match status" value="1"/>
</dbReference>
<feature type="domain" description="Metallo-beta-lactamase" evidence="1">
    <location>
        <begin position="16"/>
        <end position="208"/>
    </location>
</feature>
<dbReference type="InterPro" id="IPR037482">
    <property type="entry name" value="ST1585_MBL-fold"/>
</dbReference>
<dbReference type="RefSeq" id="WP_114796460.1">
    <property type="nucleotide sequence ID" value="NZ_QQZY01000004.1"/>
</dbReference>
<dbReference type="OrthoDB" id="2971563at2"/>
<accession>A0A7M2YY18</accession>
<gene>
    <name evidence="2" type="ORF">Gocc_2045</name>
</gene>
<dbReference type="EMBL" id="QQZY01000004">
    <property type="protein sequence ID" value="RDI74469.1"/>
    <property type="molecule type" value="Genomic_DNA"/>
</dbReference>
<sequence>MTIEPIDLLHGGARRVIASYLVESEDGLALVDCGPSSCLQALKDGLAARGVGVGDLRHLLLTHIHLDHAGAAGPLVREHPGLQVHVSEVGAPHLVDPSRLEASARRLYGEAFDALWGELSPVPAENVHAVAGRVLDLDCFPSPGHARHHVSYLHPDGTLFTGDSVGVRISPARFVLAPTPPPEIDLEAWRRTLEETERRGPARLALTHFGVFDDVQGHLARFRETLHVWAERVAHGMDEATFVAAARADCASSDPDEVDAYDRSAPYWQCFAGLQRYWCKRSEAAAS</sequence>
<reference evidence="3" key="2">
    <citation type="journal article" date="2019" name="MicrobiologyOpen">
        <title>High-quality draft genome sequence of Gaiella occulta isolated from a 150 meter deep mineral water borehole and comparison with the genome sequences of other deep-branching lineages of the phylum Actinobacteria.</title>
        <authorList>
            <person name="Severino R."/>
            <person name="Froufe H.J.C."/>
            <person name="Barroso C."/>
            <person name="Albuquerque L."/>
            <person name="Lobo-da-Cunha A."/>
            <person name="da Costa M.S."/>
            <person name="Egas C."/>
        </authorList>
    </citation>
    <scope>NUCLEOTIDE SEQUENCE [LARGE SCALE GENOMIC DNA]</scope>
    <source>
        <strain evidence="3">F2-233</strain>
    </source>
</reference>
<dbReference type="SMART" id="SM00849">
    <property type="entry name" value="Lactamase_B"/>
    <property type="match status" value="1"/>
</dbReference>
<dbReference type="InterPro" id="IPR050855">
    <property type="entry name" value="NDM-1-like"/>
</dbReference>
<evidence type="ECO:0000259" key="1">
    <source>
        <dbReference type="SMART" id="SM00849"/>
    </source>
</evidence>
<dbReference type="SUPFAM" id="SSF56281">
    <property type="entry name" value="Metallo-hydrolase/oxidoreductase"/>
    <property type="match status" value="1"/>
</dbReference>
<dbReference type="InterPro" id="IPR001279">
    <property type="entry name" value="Metallo-B-lactamas"/>
</dbReference>